<dbReference type="NCBIfam" id="TIGR02099">
    <property type="entry name" value="YhdP family protein"/>
    <property type="match status" value="1"/>
</dbReference>
<sequence>MSITSVSNRWLNRLYKTIAILLVMVAVLLSAFRLLLPYVGNYRADLQDYINDNNQTQISIGSLSMTWQRFGPVLIVNNVNLIDTEQAFVFIERIESKIDFWGSLTQQRLVSSNLVIKGANVKVDQGLWSNQASEQSNTPSQEANEDADSFSMVTNIFLNRLNKFSIHDSDIVVHNESLKRDIHINNLQWLNTDDLHQAQGSIVINELSSNNVQLSLNLIGENSADLSGQIYVEANNLDITPWLDSVLAVENDNTKSDISFAVWLNVRNSAVERLQAKLNENNIQWLINEKQQKLSLGEGQLLLVKGKESKSFRLFSTPLMLQFNEQPKQEFTISMNKLNDMFSAYVSSVDLSLLGQIGPLITEDQGTRDLFSQLSLSGQVTDIYLASHSDDLQIVADFSSLSNQFSHGIPALENLNGNVSYAGKELFVNINGQEGALDFAQHFVAPISYQTLAAQLNVSFMETGWRLAVNSLDFASSELKLSAQVEVDSPNDGEATMALMADIQQGNAALAGHYYPLSLMSDNLVGYLNSAIVDGTIEQAQVLVNGPLSHFPFSDGSGIFVVDAELTDSTFKFASDWPEISDFSANLNFTNNSMMITGRKGLLSGLDVTGVRAGIDELSGEQLLKVDAKIQPSNADHIANLMDQSPLRDTVGATLEQLQISGDVSGDFSLKLPLKDVSQSVASGAINFADNQVALQTPRMDFSQVNGQLFFENEVITTKGLSLLWQGLPINLDVKGLNKDDYYDTDIVMQAIWQEADYQQHVPDLLKKYSAGQLPWSGTLSLHQHHQEGFSYNLAISSDLAGSILHLPKPYGKKAEQKNSFVVTANGQMARSTINAQLGEEMSFYGVLNHEETRFSRAHLVLGNEKMLLPMNGFHITTKLEQAKFSHWQPLISDIIDSVSETNEPNHDDAQNNASPLFAVPERIRGTIGELTVLGQTLNNVSFNLFDKEDWWLLQLNAKETRSQLKFYPHWYEQGVDINAEFVHLTPKIIEQAEQDKIGDEPENTVSDIITNDIVFNNIPKISFRCDRCQIGRLNLGEVSFSVERAHDDLIEFNNFIAKRDNTVLGFSGNWRHNQQESITQFSGDLEVDSIENELNQLGYESIIRDSGGVLDFNLNWNGGPHDFEIAQSNGQFSADIDDGYLADVSDKARIFSVLSLQSLVRKLTLDFRDIFSDGMFYSAIEGEYQLKKGVLYTDSTEMNGTAGDLYMTGNTNLATGILDYKMSYKPNLTSSLPVLAWIATLNPVTFLAGVAIDQVIKSQVVSEFTFELTGNVSDPNFREVDRKSKDVSVGRKTPPEIVDSPVKPEKNNKSKEPDKRMRQYKQSDSQNELPEKIKDDS</sequence>
<feature type="region of interest" description="Disordered" evidence="1">
    <location>
        <begin position="1282"/>
        <end position="1338"/>
    </location>
</feature>
<evidence type="ECO:0000313" key="3">
    <source>
        <dbReference type="EMBL" id="TPH17789.1"/>
    </source>
</evidence>
<gene>
    <name evidence="3" type="ORF">EPA86_04375</name>
</gene>
<comment type="caution">
    <text evidence="3">The sequence shown here is derived from an EMBL/GenBank/DDBJ whole genome shotgun (WGS) entry which is preliminary data.</text>
</comment>
<dbReference type="Proteomes" id="UP000315303">
    <property type="component" value="Unassembled WGS sequence"/>
</dbReference>
<dbReference type="PANTHER" id="PTHR38690">
    <property type="entry name" value="PROTEASE-RELATED"/>
    <property type="match status" value="1"/>
</dbReference>
<dbReference type="InterPro" id="IPR011836">
    <property type="entry name" value="YhdP"/>
</dbReference>
<dbReference type="OrthoDB" id="9762238at2"/>
<dbReference type="PANTHER" id="PTHR38690:SF1">
    <property type="entry name" value="PROTEASE"/>
    <property type="match status" value="1"/>
</dbReference>
<evidence type="ECO:0000313" key="4">
    <source>
        <dbReference type="Proteomes" id="UP000315303"/>
    </source>
</evidence>
<organism evidence="3 4">
    <name type="scientific">Litorilituus lipolyticus</name>
    <dbReference type="NCBI Taxonomy" id="2491017"/>
    <lineage>
        <taxon>Bacteria</taxon>
        <taxon>Pseudomonadati</taxon>
        <taxon>Pseudomonadota</taxon>
        <taxon>Gammaproteobacteria</taxon>
        <taxon>Alteromonadales</taxon>
        <taxon>Colwelliaceae</taxon>
        <taxon>Litorilituus</taxon>
    </lineage>
</organism>
<reference evidence="3 4" key="1">
    <citation type="submission" date="2019-01" db="EMBL/GenBank/DDBJ databases">
        <title>Litorilituus lipolytica sp. nov., isolated from intertidal sand of the Yellow Sea in China.</title>
        <authorList>
            <person name="Liu A."/>
        </authorList>
    </citation>
    <scope>NUCLEOTIDE SEQUENCE [LARGE SCALE GENOMIC DNA]</scope>
    <source>
        <strain evidence="3 4">RZ04</strain>
    </source>
</reference>
<keyword evidence="4" id="KW-1185">Reference proteome</keyword>
<dbReference type="Pfam" id="PF13116">
    <property type="entry name" value="YhdP"/>
    <property type="match status" value="1"/>
</dbReference>
<feature type="compositionally biased region" description="Basic and acidic residues" evidence="1">
    <location>
        <begin position="1303"/>
        <end position="1318"/>
    </location>
</feature>
<feature type="domain" description="YhdP central" evidence="2">
    <location>
        <begin position="8"/>
        <end position="1277"/>
    </location>
</feature>
<dbReference type="InterPro" id="IPR025263">
    <property type="entry name" value="YhdP_central"/>
</dbReference>
<name>A0A502L4F0_9GAMM</name>
<accession>A0A502L4F0</accession>
<proteinExistence type="predicted"/>
<evidence type="ECO:0000259" key="2">
    <source>
        <dbReference type="Pfam" id="PF13116"/>
    </source>
</evidence>
<protein>
    <submittedName>
        <fullName evidence="3">TIGR02099 family protein</fullName>
    </submittedName>
</protein>
<evidence type="ECO:0000256" key="1">
    <source>
        <dbReference type="SAM" id="MobiDB-lite"/>
    </source>
</evidence>
<dbReference type="RefSeq" id="WP_140602196.1">
    <property type="nucleotide sequence ID" value="NZ_SAWY01000007.1"/>
</dbReference>
<dbReference type="EMBL" id="SAWY01000007">
    <property type="protein sequence ID" value="TPH17789.1"/>
    <property type="molecule type" value="Genomic_DNA"/>
</dbReference>